<keyword evidence="2" id="KW-0808">Transferase</keyword>
<dbReference type="PANTHER" id="PTHR34203:SF15">
    <property type="entry name" value="SLL1173 PROTEIN"/>
    <property type="match status" value="1"/>
</dbReference>
<dbReference type="GO" id="GO:0032259">
    <property type="term" value="P:methylation"/>
    <property type="evidence" value="ECO:0007669"/>
    <property type="project" value="UniProtKB-KW"/>
</dbReference>
<evidence type="ECO:0000313" key="2">
    <source>
        <dbReference type="EMBL" id="NFA59968.1"/>
    </source>
</evidence>
<evidence type="ECO:0000313" key="3">
    <source>
        <dbReference type="Proteomes" id="UP000473089"/>
    </source>
</evidence>
<dbReference type="InterPro" id="IPR052514">
    <property type="entry name" value="SAM-dependent_MTase"/>
</dbReference>
<comment type="caution">
    <text evidence="2">The sequence shown here is derived from an EMBL/GenBank/DDBJ whole genome shotgun (WGS) entry which is preliminary data.</text>
</comment>
<dbReference type="InterPro" id="IPR006342">
    <property type="entry name" value="FkbM_mtfrase"/>
</dbReference>
<dbReference type="AlphaFoldDB" id="A0A6M0SWS5"/>
<dbReference type="Gene3D" id="3.40.50.150">
    <property type="entry name" value="Vaccinia Virus protein VP39"/>
    <property type="match status" value="1"/>
</dbReference>
<dbReference type="SUPFAM" id="SSF53335">
    <property type="entry name" value="S-adenosyl-L-methionine-dependent methyltransferases"/>
    <property type="match status" value="1"/>
</dbReference>
<sequence>MKIVICDSNYDKYKNKVDFPIISIEQLKINYANSSIIIASLSYYDEILELLSQNGLKDNVIGKSNTAYLYYLYNDYWNIINEKFSLFTKVYDNLSDQHSKKTFIERIKYCLTGNEKYLLPYKCNNVQYFDEEIISLKSEEIFIDGGAFTGDTIESFLKQVDGNFKKIYSFEPEKSKNEEFLKRLAGIKNIRLLPYGLWNKKELVSFMSNNSAASKIEKNGNSSIEVTSIDEFLQGKEVTFIKMDIEGAELEALKGAENTIKRYKPKLAICVYHKPMDIVNIPIYLKSIVPEYNIYLRHYSYGPLDTVCYAVYE</sequence>
<dbReference type="GO" id="GO:0008168">
    <property type="term" value="F:methyltransferase activity"/>
    <property type="evidence" value="ECO:0007669"/>
    <property type="project" value="UniProtKB-KW"/>
</dbReference>
<dbReference type="Proteomes" id="UP000473089">
    <property type="component" value="Unassembled WGS sequence"/>
</dbReference>
<dbReference type="InterPro" id="IPR029063">
    <property type="entry name" value="SAM-dependent_MTases_sf"/>
</dbReference>
<evidence type="ECO:0000259" key="1">
    <source>
        <dbReference type="Pfam" id="PF05050"/>
    </source>
</evidence>
<dbReference type="PANTHER" id="PTHR34203">
    <property type="entry name" value="METHYLTRANSFERASE, FKBM FAMILY PROTEIN"/>
    <property type="match status" value="1"/>
</dbReference>
<feature type="domain" description="Methyltransferase FkbM" evidence="1">
    <location>
        <begin position="144"/>
        <end position="277"/>
    </location>
</feature>
<keyword evidence="2" id="KW-0489">Methyltransferase</keyword>
<accession>A0A6M0SWS5</accession>
<organism evidence="2 3">
    <name type="scientific">Clostridium botulinum</name>
    <dbReference type="NCBI Taxonomy" id="1491"/>
    <lineage>
        <taxon>Bacteria</taxon>
        <taxon>Bacillati</taxon>
        <taxon>Bacillota</taxon>
        <taxon>Clostridia</taxon>
        <taxon>Eubacteriales</taxon>
        <taxon>Clostridiaceae</taxon>
        <taxon>Clostridium</taxon>
    </lineage>
</organism>
<name>A0A6M0SWS5_CLOBO</name>
<proteinExistence type="predicted"/>
<dbReference type="Pfam" id="PF05050">
    <property type="entry name" value="Methyltransf_21"/>
    <property type="match status" value="1"/>
</dbReference>
<gene>
    <name evidence="2" type="ORF">EXM42_06055</name>
</gene>
<reference evidence="2 3" key="1">
    <citation type="submission" date="2019-02" db="EMBL/GenBank/DDBJ databases">
        <title>Genome sequencing of Clostridium botulinum clinical isolates.</title>
        <authorList>
            <person name="Brunt J."/>
            <person name="Van Vliet A.H.M."/>
            <person name="Stringer S.C."/>
            <person name="Grant K.A."/>
            <person name="Carter A.C."/>
            <person name="Peck M.W."/>
        </authorList>
    </citation>
    <scope>NUCLEOTIDE SEQUENCE [LARGE SCALE GENOMIC DNA]</scope>
    <source>
        <strain evidence="2 3">R1125/03</strain>
    </source>
</reference>
<dbReference type="NCBIfam" id="TIGR01444">
    <property type="entry name" value="fkbM_fam"/>
    <property type="match status" value="1"/>
</dbReference>
<dbReference type="EMBL" id="SGJP01000010">
    <property type="protein sequence ID" value="NFA59968.1"/>
    <property type="molecule type" value="Genomic_DNA"/>
</dbReference>
<protein>
    <submittedName>
        <fullName evidence="2">FkbM family methyltransferase</fullName>
    </submittedName>
</protein>